<feature type="transmembrane region" description="Helical" evidence="6">
    <location>
        <begin position="319"/>
        <end position="342"/>
    </location>
</feature>
<evidence type="ECO:0000256" key="5">
    <source>
        <dbReference type="ARBA" id="ARBA00023136"/>
    </source>
</evidence>
<name>A0A7J5U5A2_9BACT</name>
<proteinExistence type="predicted"/>
<accession>A0A7J5U5A2</accession>
<keyword evidence="5 6" id="KW-0472">Membrane</keyword>
<dbReference type="Pfam" id="PF02706">
    <property type="entry name" value="Wzz"/>
    <property type="match status" value="1"/>
</dbReference>
<dbReference type="InterPro" id="IPR003856">
    <property type="entry name" value="LPS_length_determ_N"/>
</dbReference>
<dbReference type="RefSeq" id="WP_152122670.1">
    <property type="nucleotide sequence ID" value="NZ_WELI01000001.1"/>
</dbReference>
<gene>
    <name evidence="8" type="ORF">F5984_03075</name>
</gene>
<dbReference type="GO" id="GO:0004713">
    <property type="term" value="F:protein tyrosine kinase activity"/>
    <property type="evidence" value="ECO:0007669"/>
    <property type="project" value="TreeGrafter"/>
</dbReference>
<feature type="transmembrane region" description="Helical" evidence="6">
    <location>
        <begin position="29"/>
        <end position="48"/>
    </location>
</feature>
<evidence type="ECO:0000256" key="2">
    <source>
        <dbReference type="ARBA" id="ARBA00022475"/>
    </source>
</evidence>
<keyword evidence="4 6" id="KW-1133">Transmembrane helix</keyword>
<evidence type="ECO:0000256" key="6">
    <source>
        <dbReference type="SAM" id="Phobius"/>
    </source>
</evidence>
<evidence type="ECO:0000313" key="8">
    <source>
        <dbReference type="EMBL" id="KAB7732945.1"/>
    </source>
</evidence>
<keyword evidence="3 6" id="KW-0812">Transmembrane</keyword>
<protein>
    <recommendedName>
        <fullName evidence="7">Polysaccharide chain length determinant N-terminal domain-containing protein</fullName>
    </recommendedName>
</protein>
<feature type="domain" description="Polysaccharide chain length determinant N-terminal" evidence="7">
    <location>
        <begin position="17"/>
        <end position="67"/>
    </location>
</feature>
<evidence type="ECO:0000313" key="9">
    <source>
        <dbReference type="Proteomes" id="UP000488299"/>
    </source>
</evidence>
<comment type="subcellular location">
    <subcellularLocation>
        <location evidence="1">Cell membrane</location>
        <topology evidence="1">Multi-pass membrane protein</topology>
    </subcellularLocation>
</comment>
<dbReference type="PANTHER" id="PTHR32309">
    <property type="entry name" value="TYROSINE-PROTEIN KINASE"/>
    <property type="match status" value="1"/>
</dbReference>
<keyword evidence="2" id="KW-1003">Cell membrane</keyword>
<evidence type="ECO:0000256" key="4">
    <source>
        <dbReference type="ARBA" id="ARBA00022989"/>
    </source>
</evidence>
<dbReference type="AlphaFoldDB" id="A0A7J5U5A2"/>
<dbReference type="PANTHER" id="PTHR32309:SF13">
    <property type="entry name" value="FERRIC ENTEROBACTIN TRANSPORT PROTEIN FEPE"/>
    <property type="match status" value="1"/>
</dbReference>
<evidence type="ECO:0000256" key="3">
    <source>
        <dbReference type="ARBA" id="ARBA00022692"/>
    </source>
</evidence>
<reference evidence="8 9" key="1">
    <citation type="submission" date="2019-10" db="EMBL/GenBank/DDBJ databases">
        <title>Rudanella paleaurantiibacter sp. nov., isolated from sludge.</title>
        <authorList>
            <person name="Xu S.Q."/>
        </authorList>
    </citation>
    <scope>NUCLEOTIDE SEQUENCE [LARGE SCALE GENOMIC DNA]</scope>
    <source>
        <strain evidence="8 9">HX-22-17</strain>
    </source>
</reference>
<dbReference type="EMBL" id="WELI01000001">
    <property type="protein sequence ID" value="KAB7732945.1"/>
    <property type="molecule type" value="Genomic_DNA"/>
</dbReference>
<dbReference type="GO" id="GO:0005886">
    <property type="term" value="C:plasma membrane"/>
    <property type="evidence" value="ECO:0007669"/>
    <property type="project" value="UniProtKB-SubCell"/>
</dbReference>
<evidence type="ECO:0000259" key="7">
    <source>
        <dbReference type="Pfam" id="PF02706"/>
    </source>
</evidence>
<organism evidence="8 9">
    <name type="scientific">Rudanella paleaurantiibacter</name>
    <dbReference type="NCBI Taxonomy" id="2614655"/>
    <lineage>
        <taxon>Bacteria</taxon>
        <taxon>Pseudomonadati</taxon>
        <taxon>Bacteroidota</taxon>
        <taxon>Cytophagia</taxon>
        <taxon>Cytophagales</taxon>
        <taxon>Cytophagaceae</taxon>
        <taxon>Rudanella</taxon>
    </lineage>
</organism>
<keyword evidence="9" id="KW-1185">Reference proteome</keyword>
<dbReference type="InterPro" id="IPR050445">
    <property type="entry name" value="Bact_polysacc_biosynth/exp"/>
</dbReference>
<sequence>MLETPDFELATNSPTLRPVWTTLRQERRWLLGAGLAGLLLSLILAFVLPERYTATVRLLPELQAAEAINWQPFRELAESFNIDLDAQTPVEAIRPDLYPDILESVPFALSALHQRVRTRSGDSITLYQLLNKPDWLSIGVGGSGTGMVELPLPTQTPFRLSTDQRELVQDTQKAITAELDVKSGIMTISAHMPDPEVAAQVVQFAAHYLQTYVRQYRSQKARDDEAFLGKQLTKAHQQMVQLDKQRLNQQDQTRFFSLPSAALPNRRLDEQYRLAESLYHDLAREHAKAQIRVQTVTPVFKILEPAQVPDRRSWPARKWIVLAGIMSGLVLAIVVLLARHAFRI</sequence>
<evidence type="ECO:0000256" key="1">
    <source>
        <dbReference type="ARBA" id="ARBA00004651"/>
    </source>
</evidence>
<comment type="caution">
    <text evidence="8">The sequence shown here is derived from an EMBL/GenBank/DDBJ whole genome shotgun (WGS) entry which is preliminary data.</text>
</comment>
<dbReference type="Proteomes" id="UP000488299">
    <property type="component" value="Unassembled WGS sequence"/>
</dbReference>